<proteinExistence type="predicted"/>
<evidence type="ECO:0000256" key="1">
    <source>
        <dbReference type="SAM" id="MobiDB-lite"/>
    </source>
</evidence>
<dbReference type="RefSeq" id="WP_091261316.1">
    <property type="nucleotide sequence ID" value="NZ_FNDE01000046.1"/>
</dbReference>
<sequence length="118" mass="13297">MRYYRIALIEGKPDVSFMKINRIVYDGETAVVSTNEELERFESELTQAEWESFLAERIPSKTDEPEMRKPEPQEAATDAIIAGIAEMYAQQTQVMNTLMAGMADLYAQIEALKNGGTV</sequence>
<accession>A0A1G8EPA5</accession>
<evidence type="ECO:0000313" key="3">
    <source>
        <dbReference type="Proteomes" id="UP000198956"/>
    </source>
</evidence>
<feature type="region of interest" description="Disordered" evidence="1">
    <location>
        <begin position="56"/>
        <end position="75"/>
    </location>
</feature>
<feature type="compositionally biased region" description="Basic and acidic residues" evidence="1">
    <location>
        <begin position="58"/>
        <end position="72"/>
    </location>
</feature>
<dbReference type="AlphaFoldDB" id="A0A1G8EPA5"/>
<evidence type="ECO:0000313" key="2">
    <source>
        <dbReference type="EMBL" id="SDH71688.1"/>
    </source>
</evidence>
<reference evidence="2 3" key="1">
    <citation type="submission" date="2016-10" db="EMBL/GenBank/DDBJ databases">
        <authorList>
            <person name="de Groot N.N."/>
        </authorList>
    </citation>
    <scope>NUCLEOTIDE SEQUENCE [LARGE SCALE GENOMIC DNA]</scope>
    <source>
        <strain evidence="2 3">L 420-91</strain>
    </source>
</reference>
<name>A0A1G8EPA5_ANETH</name>
<organism evidence="2 3">
    <name type="scientific">Aneurinibacillus thermoaerophilus</name>
    <dbReference type="NCBI Taxonomy" id="143495"/>
    <lineage>
        <taxon>Bacteria</taxon>
        <taxon>Bacillati</taxon>
        <taxon>Bacillota</taxon>
        <taxon>Bacilli</taxon>
        <taxon>Bacillales</taxon>
        <taxon>Paenibacillaceae</taxon>
        <taxon>Aneurinibacillus group</taxon>
        <taxon>Aneurinibacillus</taxon>
    </lineage>
</organism>
<protein>
    <submittedName>
        <fullName evidence="2">Uncharacterized protein</fullName>
    </submittedName>
</protein>
<dbReference type="Proteomes" id="UP000198956">
    <property type="component" value="Unassembled WGS sequence"/>
</dbReference>
<dbReference type="EMBL" id="FNDE01000046">
    <property type="protein sequence ID" value="SDH71688.1"/>
    <property type="molecule type" value="Genomic_DNA"/>
</dbReference>
<gene>
    <name evidence="2" type="ORF">SAMN04489735_104632</name>
</gene>